<sequence>MAEPVLEEYIIFYPPSRTNKEMKADVDEVSWDQTDNEFKNWIEANIFDYESPGYKDDWIYEWDDKAPWVNEKPWKIDGVWKEPTGVKHRSLEESDLKDKALRNKAALEESMNQDDKSSNDAWNNYSPIDEWCDQGDATNMEPNVNYNTYLDIGRLFNDHTTKNESKDVQDENEDVGDLDDYLVRGDAQFNKDDERMYKLRRIPYAKSSACKTKRFEVVKYSFGPSERTLLSKNVG</sequence>
<dbReference type="EMBL" id="BKCJ010007168">
    <property type="protein sequence ID" value="GEU75870.1"/>
    <property type="molecule type" value="Genomic_DNA"/>
</dbReference>
<organism evidence="1">
    <name type="scientific">Tanacetum cinerariifolium</name>
    <name type="common">Dalmatian daisy</name>
    <name type="synonym">Chrysanthemum cinerariifolium</name>
    <dbReference type="NCBI Taxonomy" id="118510"/>
    <lineage>
        <taxon>Eukaryota</taxon>
        <taxon>Viridiplantae</taxon>
        <taxon>Streptophyta</taxon>
        <taxon>Embryophyta</taxon>
        <taxon>Tracheophyta</taxon>
        <taxon>Spermatophyta</taxon>
        <taxon>Magnoliopsida</taxon>
        <taxon>eudicotyledons</taxon>
        <taxon>Gunneridae</taxon>
        <taxon>Pentapetalae</taxon>
        <taxon>asterids</taxon>
        <taxon>campanulids</taxon>
        <taxon>Asterales</taxon>
        <taxon>Asteraceae</taxon>
        <taxon>Asteroideae</taxon>
        <taxon>Anthemideae</taxon>
        <taxon>Anthemidinae</taxon>
        <taxon>Tanacetum</taxon>
    </lineage>
</organism>
<name>A0A6L2MQ40_TANCI</name>
<gene>
    <name evidence="1" type="ORF">Tci_047848</name>
</gene>
<dbReference type="AlphaFoldDB" id="A0A6L2MQ40"/>
<comment type="caution">
    <text evidence="1">The sequence shown here is derived from an EMBL/GenBank/DDBJ whole genome shotgun (WGS) entry which is preliminary data.</text>
</comment>
<evidence type="ECO:0000313" key="1">
    <source>
        <dbReference type="EMBL" id="GEU75870.1"/>
    </source>
</evidence>
<protein>
    <submittedName>
        <fullName evidence="1">Uncharacterized protein</fullName>
    </submittedName>
</protein>
<reference evidence="1" key="1">
    <citation type="journal article" date="2019" name="Sci. Rep.">
        <title>Draft genome of Tanacetum cinerariifolium, the natural source of mosquito coil.</title>
        <authorList>
            <person name="Yamashiro T."/>
            <person name="Shiraishi A."/>
            <person name="Satake H."/>
            <person name="Nakayama K."/>
        </authorList>
    </citation>
    <scope>NUCLEOTIDE SEQUENCE</scope>
</reference>
<accession>A0A6L2MQ40</accession>
<proteinExistence type="predicted"/>